<feature type="compositionally biased region" description="Basic and acidic residues" evidence="1">
    <location>
        <begin position="106"/>
        <end position="121"/>
    </location>
</feature>
<dbReference type="AlphaFoldDB" id="A0A834FS33"/>
<name>A0A834FS33_ORYME</name>
<evidence type="ECO:0000313" key="3">
    <source>
        <dbReference type="Proteomes" id="UP000646548"/>
    </source>
</evidence>
<reference evidence="2" key="1">
    <citation type="journal article" name="BMC Genomics">
        <title>Long-read sequencing and de novo genome assembly of marine medaka (Oryzias melastigma).</title>
        <authorList>
            <person name="Liang P."/>
            <person name="Saqib H.S.A."/>
            <person name="Ni X."/>
            <person name="Shen Y."/>
        </authorList>
    </citation>
    <scope>NUCLEOTIDE SEQUENCE</scope>
    <source>
        <strain evidence="2">Bigg-433</strain>
    </source>
</reference>
<comment type="caution">
    <text evidence="2">The sequence shown here is derived from an EMBL/GenBank/DDBJ whole genome shotgun (WGS) entry which is preliminary data.</text>
</comment>
<organism evidence="2 3">
    <name type="scientific">Oryzias melastigma</name>
    <name type="common">Marine medaka</name>
    <dbReference type="NCBI Taxonomy" id="30732"/>
    <lineage>
        <taxon>Eukaryota</taxon>
        <taxon>Metazoa</taxon>
        <taxon>Chordata</taxon>
        <taxon>Craniata</taxon>
        <taxon>Vertebrata</taxon>
        <taxon>Euteleostomi</taxon>
        <taxon>Actinopterygii</taxon>
        <taxon>Neopterygii</taxon>
        <taxon>Teleostei</taxon>
        <taxon>Neoteleostei</taxon>
        <taxon>Acanthomorphata</taxon>
        <taxon>Ovalentaria</taxon>
        <taxon>Atherinomorphae</taxon>
        <taxon>Beloniformes</taxon>
        <taxon>Adrianichthyidae</taxon>
        <taxon>Oryziinae</taxon>
        <taxon>Oryzias</taxon>
    </lineage>
</organism>
<dbReference type="Proteomes" id="UP000646548">
    <property type="component" value="Unassembled WGS sequence"/>
</dbReference>
<evidence type="ECO:0000313" key="2">
    <source>
        <dbReference type="EMBL" id="KAF6739448.1"/>
    </source>
</evidence>
<evidence type="ECO:0000256" key="1">
    <source>
        <dbReference type="SAM" id="MobiDB-lite"/>
    </source>
</evidence>
<feature type="region of interest" description="Disordered" evidence="1">
    <location>
        <begin position="64"/>
        <end position="121"/>
    </location>
</feature>
<dbReference type="EMBL" id="WKFB01000006">
    <property type="protein sequence ID" value="KAF6739448.1"/>
    <property type="molecule type" value="Genomic_DNA"/>
</dbReference>
<gene>
    <name evidence="2" type="ORF">FQA47_018275</name>
</gene>
<protein>
    <submittedName>
        <fullName evidence="2">Uncharacterized protein</fullName>
    </submittedName>
</protein>
<proteinExistence type="predicted"/>
<sequence>MLTLVLHQRKSPAAPRLHGGAFSTAAPALLSTARPGGERFFPAQPAGKRAASQAAVKCGCKQKLRQKPANRNRAGTTEDPGLAPELTRAGRARDLTPRTHLKSKHRSCEEEKRIRSEAARE</sequence>
<accession>A0A834FS33</accession>